<dbReference type="PRINTS" id="PR00164">
    <property type="entry name" value="ABC2TRNSPORT"/>
</dbReference>
<keyword evidence="3 6" id="KW-1133">Transmembrane helix</keyword>
<dbReference type="AlphaFoldDB" id="A0A1Q5Q3Q5"/>
<dbReference type="InterPro" id="IPR047817">
    <property type="entry name" value="ABC2_TM_bact-type"/>
</dbReference>
<dbReference type="InterPro" id="IPR013525">
    <property type="entry name" value="ABC2_TM"/>
</dbReference>
<dbReference type="PIRSF" id="PIRSF006648">
    <property type="entry name" value="DrrB"/>
    <property type="match status" value="1"/>
</dbReference>
<protein>
    <recommendedName>
        <fullName evidence="6">Transport permease protein</fullName>
    </recommendedName>
</protein>
<comment type="subcellular location">
    <subcellularLocation>
        <location evidence="6">Cell membrane</location>
        <topology evidence="6">Multi-pass membrane protein</topology>
    </subcellularLocation>
    <subcellularLocation>
        <location evidence="1">Membrane</location>
        <topology evidence="1">Multi-pass membrane protein</topology>
    </subcellularLocation>
</comment>
<evidence type="ECO:0000313" key="9">
    <source>
        <dbReference type="Proteomes" id="UP000185628"/>
    </source>
</evidence>
<gene>
    <name evidence="8" type="ORF">BSZ39_04165</name>
</gene>
<keyword evidence="4 6" id="KW-0472">Membrane</keyword>
<evidence type="ECO:0000256" key="6">
    <source>
        <dbReference type="RuleBase" id="RU361157"/>
    </source>
</evidence>
<evidence type="ECO:0000256" key="1">
    <source>
        <dbReference type="ARBA" id="ARBA00004141"/>
    </source>
</evidence>
<dbReference type="PROSITE" id="PS51012">
    <property type="entry name" value="ABC_TM2"/>
    <property type="match status" value="1"/>
</dbReference>
<dbReference type="PANTHER" id="PTHR43229">
    <property type="entry name" value="NODULATION PROTEIN J"/>
    <property type="match status" value="1"/>
</dbReference>
<dbReference type="Pfam" id="PF01061">
    <property type="entry name" value="ABC2_membrane"/>
    <property type="match status" value="1"/>
</dbReference>
<keyword evidence="6" id="KW-0813">Transport</keyword>
<dbReference type="GO" id="GO:0043190">
    <property type="term" value="C:ATP-binding cassette (ABC) transporter complex"/>
    <property type="evidence" value="ECO:0007669"/>
    <property type="project" value="InterPro"/>
</dbReference>
<proteinExistence type="inferred from homology"/>
<evidence type="ECO:0000259" key="7">
    <source>
        <dbReference type="PROSITE" id="PS51012"/>
    </source>
</evidence>
<name>A0A1Q5Q3Q5_9ACTO</name>
<feature type="transmembrane region" description="Helical" evidence="6">
    <location>
        <begin position="198"/>
        <end position="220"/>
    </location>
</feature>
<evidence type="ECO:0000256" key="5">
    <source>
        <dbReference type="ARBA" id="ARBA00023251"/>
    </source>
</evidence>
<dbReference type="RefSeq" id="WP_073716128.1">
    <property type="nucleotide sequence ID" value="NZ_MQVR01000016.1"/>
</dbReference>
<dbReference type="InterPro" id="IPR000412">
    <property type="entry name" value="ABC_2_transport"/>
</dbReference>
<dbReference type="GO" id="GO:0046677">
    <property type="term" value="P:response to antibiotic"/>
    <property type="evidence" value="ECO:0007669"/>
    <property type="project" value="UniProtKB-KW"/>
</dbReference>
<dbReference type="InterPro" id="IPR051784">
    <property type="entry name" value="Nod_factor_ABC_transporter"/>
</dbReference>
<evidence type="ECO:0000256" key="3">
    <source>
        <dbReference type="ARBA" id="ARBA00022989"/>
    </source>
</evidence>
<evidence type="ECO:0000313" key="8">
    <source>
        <dbReference type="EMBL" id="OKL54427.1"/>
    </source>
</evidence>
<feature type="transmembrane region" description="Helical" evidence="6">
    <location>
        <begin position="245"/>
        <end position="269"/>
    </location>
</feature>
<comment type="similarity">
    <text evidence="6">Belongs to the ABC-2 integral membrane protein family.</text>
</comment>
<dbReference type="PANTHER" id="PTHR43229:SF2">
    <property type="entry name" value="NODULATION PROTEIN J"/>
    <property type="match status" value="1"/>
</dbReference>
<feature type="transmembrane region" description="Helical" evidence="6">
    <location>
        <begin position="43"/>
        <end position="66"/>
    </location>
</feature>
<evidence type="ECO:0000256" key="4">
    <source>
        <dbReference type="ARBA" id="ARBA00023136"/>
    </source>
</evidence>
<sequence>MTDAVYQGQAHDPLTSAHRARRFGWWYFAEHYLRQMRRYGWPLLLSDIGQPLLYLIAMGIGLGALVDANAGTVEGVSYLVFVAPALLVSISVQSSATEMTYPVMAGFKWQRFYYAPAGGPLAPWQIALGHTIAVSFRFALQAVITTTLMWTFAYPLAATWPLLLVIGPLAGLAFGVPLQAYSATVKGEGTEFSTVQRFIVMPLFLFSGTFYPLAVMPSYLQGIGWISPIWHGAELARAAAYGKDIGATMIVVHAAFLLACIALGIALAARTYRKRLTS</sequence>
<comment type="caution">
    <text evidence="8">The sequence shown here is derived from an EMBL/GenBank/DDBJ whole genome shotgun (WGS) entry which is preliminary data.</text>
</comment>
<dbReference type="EMBL" id="MQVR01000016">
    <property type="protein sequence ID" value="OKL54427.1"/>
    <property type="molecule type" value="Genomic_DNA"/>
</dbReference>
<keyword evidence="2 6" id="KW-0812">Transmembrane</keyword>
<feature type="transmembrane region" description="Helical" evidence="6">
    <location>
        <begin position="152"/>
        <end position="178"/>
    </location>
</feature>
<keyword evidence="6" id="KW-1003">Cell membrane</keyword>
<dbReference type="GO" id="GO:0140359">
    <property type="term" value="F:ABC-type transporter activity"/>
    <property type="evidence" value="ECO:0007669"/>
    <property type="project" value="InterPro"/>
</dbReference>
<keyword evidence="5" id="KW-0046">Antibiotic resistance</keyword>
<dbReference type="Proteomes" id="UP000185628">
    <property type="component" value="Unassembled WGS sequence"/>
</dbReference>
<feature type="domain" description="ABC transmembrane type-2" evidence="7">
    <location>
        <begin position="42"/>
        <end position="275"/>
    </location>
</feature>
<feature type="transmembrane region" description="Helical" evidence="6">
    <location>
        <begin position="121"/>
        <end position="140"/>
    </location>
</feature>
<feature type="transmembrane region" description="Helical" evidence="6">
    <location>
        <begin position="78"/>
        <end position="101"/>
    </location>
</feature>
<reference evidence="9" key="1">
    <citation type="submission" date="2016-12" db="EMBL/GenBank/DDBJ databases">
        <authorList>
            <person name="Meng X."/>
        </authorList>
    </citation>
    <scope>NUCLEOTIDE SEQUENCE [LARGE SCALE GENOMIC DNA]</scope>
    <source>
        <strain evidence="9">DSM 19116</strain>
    </source>
</reference>
<keyword evidence="9" id="KW-1185">Reference proteome</keyword>
<accession>A0A1Q5Q3Q5</accession>
<evidence type="ECO:0000256" key="2">
    <source>
        <dbReference type="ARBA" id="ARBA00022692"/>
    </source>
</evidence>
<organism evidence="8 9">
    <name type="scientific">Bowdeniella nasicola</name>
    <dbReference type="NCBI Taxonomy" id="208480"/>
    <lineage>
        <taxon>Bacteria</taxon>
        <taxon>Bacillati</taxon>
        <taxon>Actinomycetota</taxon>
        <taxon>Actinomycetes</taxon>
        <taxon>Actinomycetales</taxon>
        <taxon>Actinomycetaceae</taxon>
        <taxon>Bowdeniella</taxon>
    </lineage>
</organism>